<organism evidence="1">
    <name type="scientific">marine sediment metagenome</name>
    <dbReference type="NCBI Taxonomy" id="412755"/>
    <lineage>
        <taxon>unclassified sequences</taxon>
        <taxon>metagenomes</taxon>
        <taxon>ecological metagenomes</taxon>
    </lineage>
</organism>
<protein>
    <submittedName>
        <fullName evidence="1">Uncharacterized protein</fullName>
    </submittedName>
</protein>
<sequence length="140" mass="15907">MRKCQLCGAVNNKKRKRSTIEGHHISYKPVVMMDLCASCHHIVSNYERNPTVYNTEDLRFAVLKLYDQLKQVVLPEADSGTWVLSIRMPNSVLYTMKQRADGQGLSSIGEYVRSQILKSCDVYSTKAKPVNTASVYTMEE</sequence>
<reference evidence="1" key="1">
    <citation type="journal article" date="2015" name="Nature">
        <title>Complex archaea that bridge the gap between prokaryotes and eukaryotes.</title>
        <authorList>
            <person name="Spang A."/>
            <person name="Saw J.H."/>
            <person name="Jorgensen S.L."/>
            <person name="Zaremba-Niedzwiedzka K."/>
            <person name="Martijn J."/>
            <person name="Lind A.E."/>
            <person name="van Eijk R."/>
            <person name="Schleper C."/>
            <person name="Guy L."/>
            <person name="Ettema T.J."/>
        </authorList>
    </citation>
    <scope>NUCLEOTIDE SEQUENCE</scope>
</reference>
<gene>
    <name evidence="1" type="ORF">LCGC14_1218510</name>
</gene>
<proteinExistence type="predicted"/>
<dbReference type="AlphaFoldDB" id="A0A0F9NU78"/>
<accession>A0A0F9NU78</accession>
<evidence type="ECO:0000313" key="1">
    <source>
        <dbReference type="EMBL" id="KKM92430.1"/>
    </source>
</evidence>
<name>A0A0F9NU78_9ZZZZ</name>
<dbReference type="EMBL" id="LAZR01006393">
    <property type="protein sequence ID" value="KKM92430.1"/>
    <property type="molecule type" value="Genomic_DNA"/>
</dbReference>
<comment type="caution">
    <text evidence="1">The sequence shown here is derived from an EMBL/GenBank/DDBJ whole genome shotgun (WGS) entry which is preliminary data.</text>
</comment>